<evidence type="ECO:0000313" key="2">
    <source>
        <dbReference type="Proteomes" id="UP001140066"/>
    </source>
</evidence>
<organism evidence="1 2">
    <name type="scientific">Coemansia linderi</name>
    <dbReference type="NCBI Taxonomy" id="2663919"/>
    <lineage>
        <taxon>Eukaryota</taxon>
        <taxon>Fungi</taxon>
        <taxon>Fungi incertae sedis</taxon>
        <taxon>Zoopagomycota</taxon>
        <taxon>Kickxellomycotina</taxon>
        <taxon>Kickxellomycetes</taxon>
        <taxon>Kickxellales</taxon>
        <taxon>Kickxellaceae</taxon>
        <taxon>Coemansia</taxon>
    </lineage>
</organism>
<evidence type="ECO:0000313" key="1">
    <source>
        <dbReference type="EMBL" id="KAJ2767405.1"/>
    </source>
</evidence>
<sequence>MKFGRIATILMLAGHSMAWTMPQKVGIYTLIQRLAEQKVASAEELAIYTKLAVLFGDVRTAVKLSYSLNTPQARDAMISLLTTVGSAKAEAMNDPAGVDNLDYLIVRIRNTYGESMKKFWSS</sequence>
<comment type="caution">
    <text evidence="1">The sequence shown here is derived from an EMBL/GenBank/DDBJ whole genome shotgun (WGS) entry which is preliminary data.</text>
</comment>
<reference evidence="1" key="1">
    <citation type="submission" date="2022-07" db="EMBL/GenBank/DDBJ databases">
        <title>Phylogenomic reconstructions and comparative analyses of Kickxellomycotina fungi.</title>
        <authorList>
            <person name="Reynolds N.K."/>
            <person name="Stajich J.E."/>
            <person name="Barry K."/>
            <person name="Grigoriev I.V."/>
            <person name="Crous P."/>
            <person name="Smith M.E."/>
        </authorList>
    </citation>
    <scope>NUCLEOTIDE SEQUENCE</scope>
    <source>
        <strain evidence="1">BCRC 34191</strain>
    </source>
</reference>
<proteinExistence type="predicted"/>
<dbReference type="EMBL" id="JANBUK010003453">
    <property type="protein sequence ID" value="KAJ2767405.1"/>
    <property type="molecule type" value="Genomic_DNA"/>
</dbReference>
<name>A0ACC1JU29_9FUNG</name>
<keyword evidence="2" id="KW-1185">Reference proteome</keyword>
<gene>
    <name evidence="1" type="ORF">GGI18_005805</name>
</gene>
<accession>A0ACC1JU29</accession>
<protein>
    <submittedName>
        <fullName evidence="1">Uncharacterized protein</fullName>
    </submittedName>
</protein>
<dbReference type="Proteomes" id="UP001140066">
    <property type="component" value="Unassembled WGS sequence"/>
</dbReference>